<evidence type="ECO:0000256" key="6">
    <source>
        <dbReference type="ARBA" id="ARBA00023163"/>
    </source>
</evidence>
<dbReference type="GO" id="GO:0019185">
    <property type="term" value="C:snRNA-activating protein complex"/>
    <property type="evidence" value="ECO:0007669"/>
    <property type="project" value="TreeGrafter"/>
</dbReference>
<accession>A0A6J2TTQ2</accession>
<comment type="similarity">
    <text evidence="2">Belongs to the SNAPC3/SRD2 family.</text>
</comment>
<evidence type="ECO:0000256" key="9">
    <source>
        <dbReference type="ARBA" id="ARBA00025958"/>
    </source>
</evidence>
<dbReference type="OrthoDB" id="46583at2759"/>
<comment type="subunit">
    <text evidence="9">Part of the SNAPc complex composed of 5 subunits: SNAPC1, SNAPC2, SNAPC3, SNAPC4 and SNAPC5. SNAPC3 interacts with SNAPC1.</text>
</comment>
<protein>
    <recommendedName>
        <fullName evidence="3">snRNA-activating protein complex subunit 3</fullName>
    </recommendedName>
    <alternativeName>
        <fullName evidence="10">Small nuclear RNA-activating complex polypeptide 3</fullName>
    </alternativeName>
</protein>
<evidence type="ECO:0000256" key="1">
    <source>
        <dbReference type="ARBA" id="ARBA00004123"/>
    </source>
</evidence>
<dbReference type="Proteomes" id="UP000504634">
    <property type="component" value="Unplaced"/>
</dbReference>
<organism evidence="11 12">
    <name type="scientific">Drosophila lebanonensis</name>
    <name type="common">Fruit fly</name>
    <name type="synonym">Scaptodrosophila lebanonensis</name>
    <dbReference type="NCBI Taxonomy" id="7225"/>
    <lineage>
        <taxon>Eukaryota</taxon>
        <taxon>Metazoa</taxon>
        <taxon>Ecdysozoa</taxon>
        <taxon>Arthropoda</taxon>
        <taxon>Hexapoda</taxon>
        <taxon>Insecta</taxon>
        <taxon>Pterygota</taxon>
        <taxon>Neoptera</taxon>
        <taxon>Endopterygota</taxon>
        <taxon>Diptera</taxon>
        <taxon>Brachycera</taxon>
        <taxon>Muscomorpha</taxon>
        <taxon>Ephydroidea</taxon>
        <taxon>Drosophilidae</taxon>
        <taxon>Scaptodrosophila</taxon>
    </lineage>
</organism>
<dbReference type="RefSeq" id="XP_030378955.1">
    <property type="nucleotide sequence ID" value="XM_030523095.1"/>
</dbReference>
<keyword evidence="11" id="KW-1185">Reference proteome</keyword>
<gene>
    <name evidence="12" type="primary">LOC115627421</name>
</gene>
<dbReference type="PANTHER" id="PTHR13421">
    <property type="entry name" value="SNRNA-ACTIVATING PROTEIN COMPLEX SUBUNIT 3"/>
    <property type="match status" value="1"/>
</dbReference>
<dbReference type="Pfam" id="PF12251">
    <property type="entry name" value="SNAPC3"/>
    <property type="match status" value="1"/>
</dbReference>
<comment type="function">
    <text evidence="8">Part of the SNAPc complex required for the transcription of both RNA polymerase II and III small-nuclear RNA genes. Binds to the proximal sequence element (PSE), a non-TATA-box basal promoter element common to these 2 types of genes. Recruits TBP and BRF2 to the U6 snRNA TATA box.</text>
</comment>
<evidence type="ECO:0000313" key="12">
    <source>
        <dbReference type="RefSeq" id="XP_030378955.1"/>
    </source>
</evidence>
<dbReference type="GO" id="GO:0003681">
    <property type="term" value="F:bent DNA binding"/>
    <property type="evidence" value="ECO:0007669"/>
    <property type="project" value="TreeGrafter"/>
</dbReference>
<keyword evidence="6" id="KW-0804">Transcription</keyword>
<dbReference type="GO" id="GO:0005634">
    <property type="term" value="C:nucleus"/>
    <property type="evidence" value="ECO:0007669"/>
    <property type="project" value="UniProtKB-SubCell"/>
</dbReference>
<dbReference type="CTD" id="35787"/>
<evidence type="ECO:0000256" key="10">
    <source>
        <dbReference type="ARBA" id="ARBA00029606"/>
    </source>
</evidence>
<sequence length="388" mass="45296">MEILVEDPEPAINSREFFAEYKKKITKGSSQKDSTVPFYFAATSPVSAEIEQSCHLENIASHDDNATIKFEPGIEWQRLHFVKPQTSQPIPNLYKAISLHKKSSKHNPFLRSQFCYRLSTMPPSIEQKLHDEYELEFTVRFYRPPRASHRGYKVEHPVFAEEFLCLGSQYLTDLRDKISCVCNGKQFIDISNDPEAPLPVLETNPAYFFIHDTFYNDTRNPKNCNYSETVLNWAPTALGKQGENFKVATMETTRFIDLTVSLGTPMQYLHHGNCEHLFVISQLQVLTPKSRCVSRQTFSPFMRSFNYFNRRTCFMCGSRRFYFIVEKSNRQPFDPTYLCRSCFYNFHYVDGKKIGEFKAYRIYDLSDEVENTQDEYTQSDHSYDADTD</sequence>
<evidence type="ECO:0000256" key="8">
    <source>
        <dbReference type="ARBA" id="ARBA00025193"/>
    </source>
</evidence>
<evidence type="ECO:0000256" key="3">
    <source>
        <dbReference type="ARBA" id="ARBA00013634"/>
    </source>
</evidence>
<keyword evidence="7" id="KW-0539">Nucleus</keyword>
<evidence type="ECO:0000256" key="4">
    <source>
        <dbReference type="ARBA" id="ARBA00023015"/>
    </source>
</evidence>
<dbReference type="PANTHER" id="PTHR13421:SF16">
    <property type="entry name" value="SNRNA-ACTIVATING PROTEIN COMPLEX SUBUNIT 3"/>
    <property type="match status" value="1"/>
</dbReference>
<evidence type="ECO:0000256" key="2">
    <source>
        <dbReference type="ARBA" id="ARBA00010410"/>
    </source>
</evidence>
<dbReference type="GeneID" id="115627421"/>
<dbReference type="GO" id="GO:0000978">
    <property type="term" value="F:RNA polymerase II cis-regulatory region sequence-specific DNA binding"/>
    <property type="evidence" value="ECO:0007669"/>
    <property type="project" value="TreeGrafter"/>
</dbReference>
<keyword evidence="5" id="KW-0238">DNA-binding</keyword>
<name>A0A6J2TTQ2_DROLE</name>
<dbReference type="GO" id="GO:0001006">
    <property type="term" value="F:RNA polymerase III type 3 promoter sequence-specific DNA binding"/>
    <property type="evidence" value="ECO:0007669"/>
    <property type="project" value="TreeGrafter"/>
</dbReference>
<dbReference type="GO" id="GO:0001046">
    <property type="term" value="F:core promoter sequence-specific DNA binding"/>
    <property type="evidence" value="ECO:0007669"/>
    <property type="project" value="TreeGrafter"/>
</dbReference>
<dbReference type="GO" id="GO:0042795">
    <property type="term" value="P:snRNA transcription by RNA polymerase II"/>
    <property type="evidence" value="ECO:0007669"/>
    <property type="project" value="TreeGrafter"/>
</dbReference>
<reference evidence="12" key="1">
    <citation type="submission" date="2025-08" db="UniProtKB">
        <authorList>
            <consortium name="RefSeq"/>
        </authorList>
    </citation>
    <scope>IDENTIFICATION</scope>
    <source>
        <strain evidence="12">11010-0011.00</strain>
        <tissue evidence="12">Whole body</tissue>
    </source>
</reference>
<evidence type="ECO:0000256" key="5">
    <source>
        <dbReference type="ARBA" id="ARBA00023125"/>
    </source>
</evidence>
<dbReference type="AlphaFoldDB" id="A0A6J2TTQ2"/>
<dbReference type="GO" id="GO:0042796">
    <property type="term" value="P:snRNA transcription by RNA polymerase III"/>
    <property type="evidence" value="ECO:0007669"/>
    <property type="project" value="TreeGrafter"/>
</dbReference>
<proteinExistence type="inferred from homology"/>
<evidence type="ECO:0000256" key="7">
    <source>
        <dbReference type="ARBA" id="ARBA00023242"/>
    </source>
</evidence>
<dbReference type="InterPro" id="IPR022042">
    <property type="entry name" value="snRNA-activating_su3"/>
</dbReference>
<keyword evidence="4" id="KW-0805">Transcription regulation</keyword>
<comment type="subcellular location">
    <subcellularLocation>
        <location evidence="1">Nucleus</location>
    </subcellularLocation>
</comment>
<evidence type="ECO:0000313" key="11">
    <source>
        <dbReference type="Proteomes" id="UP000504634"/>
    </source>
</evidence>